<evidence type="ECO:0000256" key="3">
    <source>
        <dbReference type="ARBA" id="ARBA00022679"/>
    </source>
</evidence>
<evidence type="ECO:0000256" key="9">
    <source>
        <dbReference type="PROSITE-ProRule" id="PRU01016"/>
    </source>
</evidence>
<dbReference type="PROSITE" id="PS51038">
    <property type="entry name" value="BAH"/>
    <property type="match status" value="2"/>
</dbReference>
<dbReference type="GO" id="GO:0003886">
    <property type="term" value="F:DNA (cytosine-5-)-methyltransferase activity"/>
    <property type="evidence" value="ECO:0007669"/>
    <property type="project" value="UniProtKB-EC"/>
</dbReference>
<dbReference type="GO" id="GO:0003677">
    <property type="term" value="F:DNA binding"/>
    <property type="evidence" value="ECO:0007669"/>
    <property type="project" value="UniProtKB-KW"/>
</dbReference>
<dbReference type="InterPro" id="IPR018117">
    <property type="entry name" value="C5_DNA_meth_AS"/>
</dbReference>
<evidence type="ECO:0000256" key="4">
    <source>
        <dbReference type="ARBA" id="ARBA00022691"/>
    </source>
</evidence>
<feature type="compositionally biased region" description="Polar residues" evidence="12">
    <location>
        <begin position="33"/>
        <end position="43"/>
    </location>
</feature>
<evidence type="ECO:0000256" key="10">
    <source>
        <dbReference type="RuleBase" id="RU000416"/>
    </source>
</evidence>
<evidence type="ECO:0000259" key="13">
    <source>
        <dbReference type="PROSITE" id="PS51038"/>
    </source>
</evidence>
<feature type="domain" description="BAH" evidence="13">
    <location>
        <begin position="549"/>
        <end position="671"/>
    </location>
</feature>
<dbReference type="PRINTS" id="PR00105">
    <property type="entry name" value="C5METTRFRASE"/>
</dbReference>
<evidence type="ECO:0000256" key="2">
    <source>
        <dbReference type="ARBA" id="ARBA00022603"/>
    </source>
</evidence>
<dbReference type="PIRSF" id="PIRSF037404">
    <property type="entry name" value="DNMT1"/>
    <property type="match status" value="1"/>
</dbReference>
<dbReference type="Gene3D" id="2.30.30.490">
    <property type="match status" value="2"/>
</dbReference>
<dbReference type="EC" id="2.1.1.37" evidence="11"/>
<keyword evidence="3 9" id="KW-0808">Transferase</keyword>
<comment type="catalytic activity">
    <reaction evidence="11">
        <text>a 2'-deoxycytidine in DNA + S-adenosyl-L-methionine = a 5-methyl-2'-deoxycytidine in DNA + S-adenosyl-L-homocysteine + H(+)</text>
        <dbReference type="Rhea" id="RHEA:13681"/>
        <dbReference type="Rhea" id="RHEA-COMP:11369"/>
        <dbReference type="Rhea" id="RHEA-COMP:11370"/>
        <dbReference type="ChEBI" id="CHEBI:15378"/>
        <dbReference type="ChEBI" id="CHEBI:57856"/>
        <dbReference type="ChEBI" id="CHEBI:59789"/>
        <dbReference type="ChEBI" id="CHEBI:85452"/>
        <dbReference type="ChEBI" id="CHEBI:85454"/>
        <dbReference type="EC" id="2.1.1.37"/>
    </reaction>
</comment>
<dbReference type="InterPro" id="IPR001525">
    <property type="entry name" value="C5_MeTfrase"/>
</dbReference>
<keyword evidence="7" id="KW-0539">Nucleus</keyword>
<dbReference type="Proteomes" id="UP001221757">
    <property type="component" value="Unassembled WGS sequence"/>
</dbReference>
<evidence type="ECO:0000256" key="5">
    <source>
        <dbReference type="ARBA" id="ARBA00022737"/>
    </source>
</evidence>
<keyword evidence="2 9" id="KW-0489">Methyltransferase</keyword>
<feature type="active site" evidence="8 9">
    <location>
        <position position="811"/>
    </location>
</feature>
<dbReference type="InterPro" id="IPR031303">
    <property type="entry name" value="C5_meth_CS"/>
</dbReference>
<dbReference type="NCBIfam" id="TIGR00675">
    <property type="entry name" value="dcm"/>
    <property type="match status" value="1"/>
</dbReference>
<dbReference type="PROSITE" id="PS00094">
    <property type="entry name" value="C5_MTASE_1"/>
    <property type="match status" value="1"/>
</dbReference>
<sequence length="1192" mass="134572">MAGRPTPYVLLTPRKRKASAPYPSPPPAASSSTTRWDSLNPSPQKKRRADQETLPVVIHLTESSVGEPEYLQEEDLGIELDDIPSDSTEKPIRKLNNFTIYRDQRLVDTIELMDGTSGHSFHASGVARARYVEDCSDEDSEDDEEDGYLVQGLQVLRIDVHHVDADGDVDKNIYIDTPRAFYILDTPSPAYRPLFDNLRIRHQFMHLIATSAVAHPKLTYTEFIDSLPYPLDGSQLQSVEIVEYFRAFLPALALDLKNTTKRNINTVPLVKTLQSRHFSKHLEIPQTVANVETLVTPIVGRVVMPYLKNAIHVIGSDLAEPDEELAEQAEILPERNPTTVRWGKSLGHPGYYSSVVIDGVEYKIGDIVSVNPGEDEDKDRTASAAVAAEFCINSYAWRVWFIKIEYFFDDETEQDSRRRPTKKLHGMWFCHGSETILQQVSHSQELFLLEACNDINVNSIFRKCDVRQLPLGVKAPLDRKDENATTYFYKWVWDGAECKTTDPPSAEEETRVRRLLPAHTPCTNCGFAEEEELHCAVHAVPNGFTKFGAEYHPLDFVYIKLVTLSASPLLVAQIEEMELRPDDQGQDTIFCRVRYFKRYETSVGFSDERRLYRSRHVNTVQARDIDGVCFVKFIEDGDTEATEAWIKEYSHVDRYYTNEKRTAGGDFITMDEDSFEICRSCVQKYNREMAELEQYRLHNEPIHSLDVFAGAGGLSEGLRRSGLIQTLWAVEISPSAAQTFKANHPETDVAETDVKTYLKYIVEREELGTGEVRTARKSPDTGMKSPDNSILPDESIPRPDCVDLLYCGSPCQSFSGANLFRKEDDVRSTLPYTFLSLAEVLHPTYVLLENVTGLLQHSLTSNGNRVTMAAVKLIYQILLALEYQVCFKVLQAGQYGTPQDRERVIFLAAKSGHQLPQHPTPTHAFFKAARRFKVPIRPGRGIRPPARSQEETHLYAAHPAVTVDDAISDLPAFDWVNLHQEIKEIPRDVAERHRRKREGIMQCTVSKSTPVGFSEPVAYATEPQTRYQKAMRGSQGGLVEHHVTRSCSTLVVESTTMVSMEPGSTHRSLPPEILPPRMKRPGNRTFYGRLDGAAHFKTAMTSPKPNGDKSCFIHPSQKRALSLREFARSQGFPDTYILCSSKKTPAERLKDYFKQIGNAVPVPLAAALGRSIGAAAVHDWKERRKRGRSVEF</sequence>
<evidence type="ECO:0000256" key="1">
    <source>
        <dbReference type="ARBA" id="ARBA00004123"/>
    </source>
</evidence>
<evidence type="ECO:0000256" key="11">
    <source>
        <dbReference type="RuleBase" id="RU000417"/>
    </source>
</evidence>
<proteinExistence type="inferred from homology"/>
<evidence type="ECO:0000313" key="14">
    <source>
        <dbReference type="EMBL" id="KAJ7695671.1"/>
    </source>
</evidence>
<keyword evidence="15" id="KW-1185">Reference proteome</keyword>
<comment type="similarity">
    <text evidence="9 10">Belongs to the class I-like SAM-binding methyltransferase superfamily. C5-methyltransferase family.</text>
</comment>
<dbReference type="GO" id="GO:0044027">
    <property type="term" value="P:negative regulation of gene expression via chromosomal CpG island methylation"/>
    <property type="evidence" value="ECO:0007669"/>
    <property type="project" value="TreeGrafter"/>
</dbReference>
<feature type="domain" description="BAH" evidence="13">
    <location>
        <begin position="360"/>
        <end position="504"/>
    </location>
</feature>
<dbReference type="SUPFAM" id="SSF53335">
    <property type="entry name" value="S-adenosyl-L-methionine-dependent methyltransferases"/>
    <property type="match status" value="1"/>
</dbReference>
<dbReference type="EMBL" id="JARKIE010000037">
    <property type="protein sequence ID" value="KAJ7695671.1"/>
    <property type="molecule type" value="Genomic_DNA"/>
</dbReference>
<dbReference type="Gene3D" id="3.90.120.10">
    <property type="entry name" value="DNA Methylase, subunit A, domain 2"/>
    <property type="match status" value="2"/>
</dbReference>
<dbReference type="PROSITE" id="PS51679">
    <property type="entry name" value="SAM_MT_C5"/>
    <property type="match status" value="1"/>
</dbReference>
<dbReference type="CDD" id="cd04370">
    <property type="entry name" value="BAH"/>
    <property type="match status" value="2"/>
</dbReference>
<dbReference type="PROSITE" id="PS00095">
    <property type="entry name" value="C5_MTASE_2"/>
    <property type="match status" value="1"/>
</dbReference>
<keyword evidence="5" id="KW-0677">Repeat</keyword>
<dbReference type="GO" id="GO:0003682">
    <property type="term" value="F:chromatin binding"/>
    <property type="evidence" value="ECO:0007669"/>
    <property type="project" value="InterPro"/>
</dbReference>
<comment type="subcellular location">
    <subcellularLocation>
        <location evidence="1">Nucleus</location>
    </subcellularLocation>
</comment>
<dbReference type="GO" id="GO:0006346">
    <property type="term" value="P:DNA methylation-dependent constitutive heterochromatin formation"/>
    <property type="evidence" value="ECO:0007669"/>
    <property type="project" value="InterPro"/>
</dbReference>
<dbReference type="InterPro" id="IPR043151">
    <property type="entry name" value="BAH_sf"/>
</dbReference>
<dbReference type="Gene3D" id="3.40.50.150">
    <property type="entry name" value="Vaccinia Virus protein VP39"/>
    <property type="match status" value="1"/>
</dbReference>
<dbReference type="GO" id="GO:0032259">
    <property type="term" value="P:methylation"/>
    <property type="evidence" value="ECO:0007669"/>
    <property type="project" value="UniProtKB-KW"/>
</dbReference>
<feature type="region of interest" description="Disordered" evidence="12">
    <location>
        <begin position="1059"/>
        <end position="1082"/>
    </location>
</feature>
<reference evidence="14" key="1">
    <citation type="submission" date="2023-03" db="EMBL/GenBank/DDBJ databases">
        <title>Massive genome expansion in bonnet fungi (Mycena s.s.) driven by repeated elements and novel gene families across ecological guilds.</title>
        <authorList>
            <consortium name="Lawrence Berkeley National Laboratory"/>
            <person name="Harder C.B."/>
            <person name="Miyauchi S."/>
            <person name="Viragh M."/>
            <person name="Kuo A."/>
            <person name="Thoen E."/>
            <person name="Andreopoulos B."/>
            <person name="Lu D."/>
            <person name="Skrede I."/>
            <person name="Drula E."/>
            <person name="Henrissat B."/>
            <person name="Morin E."/>
            <person name="Kohler A."/>
            <person name="Barry K."/>
            <person name="LaButti K."/>
            <person name="Morin E."/>
            <person name="Salamov A."/>
            <person name="Lipzen A."/>
            <person name="Mereny Z."/>
            <person name="Hegedus B."/>
            <person name="Baldrian P."/>
            <person name="Stursova M."/>
            <person name="Weitz H."/>
            <person name="Taylor A."/>
            <person name="Grigoriev I.V."/>
            <person name="Nagy L.G."/>
            <person name="Martin F."/>
            <person name="Kauserud H."/>
        </authorList>
    </citation>
    <scope>NUCLEOTIDE SEQUENCE</scope>
    <source>
        <strain evidence="14">CBHHK067</strain>
    </source>
</reference>
<accession>A0AAD7DNW1</accession>
<dbReference type="PANTHER" id="PTHR10629:SF52">
    <property type="entry name" value="DNA (CYTOSINE-5)-METHYLTRANSFERASE 1"/>
    <property type="match status" value="1"/>
</dbReference>
<dbReference type="InterPro" id="IPR022702">
    <property type="entry name" value="Cytosine_MeTrfase1_RFD"/>
</dbReference>
<dbReference type="InterPro" id="IPR029063">
    <property type="entry name" value="SAM-dependent_MTases_sf"/>
</dbReference>
<feature type="region of interest" description="Disordered" evidence="12">
    <location>
        <begin position="772"/>
        <end position="792"/>
    </location>
</feature>
<dbReference type="InterPro" id="IPR001025">
    <property type="entry name" value="BAH_dom"/>
</dbReference>
<dbReference type="Pfam" id="PF12047">
    <property type="entry name" value="DNMT1-RFD"/>
    <property type="match status" value="1"/>
</dbReference>
<dbReference type="AlphaFoldDB" id="A0AAD7DNW1"/>
<evidence type="ECO:0000313" key="15">
    <source>
        <dbReference type="Proteomes" id="UP001221757"/>
    </source>
</evidence>
<feature type="region of interest" description="Disordered" evidence="12">
    <location>
        <begin position="1"/>
        <end position="52"/>
    </location>
</feature>
<dbReference type="PANTHER" id="PTHR10629">
    <property type="entry name" value="CYTOSINE-SPECIFIC METHYLTRANSFERASE"/>
    <property type="match status" value="1"/>
</dbReference>
<dbReference type="GO" id="GO:0005634">
    <property type="term" value="C:nucleus"/>
    <property type="evidence" value="ECO:0007669"/>
    <property type="project" value="UniProtKB-SubCell"/>
</dbReference>
<protein>
    <recommendedName>
        <fullName evidence="11">Cytosine-specific methyltransferase</fullName>
        <ecNumber evidence="11">2.1.1.37</ecNumber>
    </recommendedName>
</protein>
<evidence type="ECO:0000256" key="7">
    <source>
        <dbReference type="ARBA" id="ARBA00023242"/>
    </source>
</evidence>
<organism evidence="14 15">
    <name type="scientific">Mycena rosella</name>
    <name type="common">Pink bonnet</name>
    <name type="synonym">Agaricus rosellus</name>
    <dbReference type="NCBI Taxonomy" id="1033263"/>
    <lineage>
        <taxon>Eukaryota</taxon>
        <taxon>Fungi</taxon>
        <taxon>Dikarya</taxon>
        <taxon>Basidiomycota</taxon>
        <taxon>Agaricomycotina</taxon>
        <taxon>Agaricomycetes</taxon>
        <taxon>Agaricomycetidae</taxon>
        <taxon>Agaricales</taxon>
        <taxon>Marasmiineae</taxon>
        <taxon>Mycenaceae</taxon>
        <taxon>Mycena</taxon>
    </lineage>
</organism>
<name>A0AAD7DNW1_MYCRO</name>
<evidence type="ECO:0000256" key="6">
    <source>
        <dbReference type="ARBA" id="ARBA00023125"/>
    </source>
</evidence>
<dbReference type="InterPro" id="IPR050390">
    <property type="entry name" value="C5-Methyltransferase"/>
</dbReference>
<keyword evidence="4 9" id="KW-0949">S-adenosyl-L-methionine</keyword>
<keyword evidence="6" id="KW-0238">DNA-binding</keyword>
<gene>
    <name evidence="14" type="ORF">B0H17DRAFT_1055124</name>
</gene>
<evidence type="ECO:0000256" key="12">
    <source>
        <dbReference type="SAM" id="MobiDB-lite"/>
    </source>
</evidence>
<dbReference type="Pfam" id="PF01426">
    <property type="entry name" value="BAH"/>
    <property type="match status" value="1"/>
</dbReference>
<dbReference type="Pfam" id="PF00145">
    <property type="entry name" value="DNA_methylase"/>
    <property type="match status" value="2"/>
</dbReference>
<evidence type="ECO:0000256" key="8">
    <source>
        <dbReference type="PIRSR" id="PIRSR037404-1"/>
    </source>
</evidence>
<comment type="caution">
    <text evidence="14">The sequence shown here is derived from an EMBL/GenBank/DDBJ whole genome shotgun (WGS) entry which is preliminary data.</text>
</comment>
<dbReference type="SMART" id="SM00439">
    <property type="entry name" value="BAH"/>
    <property type="match status" value="2"/>
</dbReference>